<keyword evidence="5 7" id="KW-1133">Transmembrane helix</keyword>
<protein>
    <submittedName>
        <fullName evidence="9">MFS transporter</fullName>
    </submittedName>
</protein>
<evidence type="ECO:0000256" key="6">
    <source>
        <dbReference type="ARBA" id="ARBA00023136"/>
    </source>
</evidence>
<proteinExistence type="predicted"/>
<dbReference type="CDD" id="cd06173">
    <property type="entry name" value="MFS_MefA_like"/>
    <property type="match status" value="1"/>
</dbReference>
<evidence type="ECO:0000256" key="3">
    <source>
        <dbReference type="ARBA" id="ARBA00022475"/>
    </source>
</evidence>
<feature type="transmembrane region" description="Helical" evidence="7">
    <location>
        <begin position="258"/>
        <end position="278"/>
    </location>
</feature>
<evidence type="ECO:0000313" key="10">
    <source>
        <dbReference type="Proteomes" id="UP000830236"/>
    </source>
</evidence>
<evidence type="ECO:0000256" key="1">
    <source>
        <dbReference type="ARBA" id="ARBA00004651"/>
    </source>
</evidence>
<evidence type="ECO:0000256" key="2">
    <source>
        <dbReference type="ARBA" id="ARBA00022448"/>
    </source>
</evidence>
<dbReference type="EMBL" id="CP097095">
    <property type="protein sequence ID" value="UQF79629.1"/>
    <property type="molecule type" value="Genomic_DNA"/>
</dbReference>
<reference evidence="9" key="1">
    <citation type="submission" date="2022-05" db="EMBL/GenBank/DDBJ databases">
        <title>Using nanopore sequencing to obtain complete genomes from saliva samples.</title>
        <authorList>
            <person name="Baker J.L."/>
        </authorList>
    </citation>
    <scope>NUCLEOTIDE SEQUENCE</scope>
    <source>
        <strain evidence="9">JCVI-JB-Ag32</strain>
    </source>
</reference>
<keyword evidence="2" id="KW-0813">Transport</keyword>
<feature type="transmembrane region" description="Helical" evidence="7">
    <location>
        <begin position="311"/>
        <end position="328"/>
    </location>
</feature>
<accession>A0A9E7AJ75</accession>
<dbReference type="Pfam" id="PF05977">
    <property type="entry name" value="MFS_3"/>
    <property type="match status" value="1"/>
</dbReference>
<evidence type="ECO:0000259" key="8">
    <source>
        <dbReference type="PROSITE" id="PS50850"/>
    </source>
</evidence>
<organism evidence="9 10">
    <name type="scientific">Actinomyces graevenitzii</name>
    <dbReference type="NCBI Taxonomy" id="55565"/>
    <lineage>
        <taxon>Bacteria</taxon>
        <taxon>Bacillati</taxon>
        <taxon>Actinomycetota</taxon>
        <taxon>Actinomycetes</taxon>
        <taxon>Actinomycetales</taxon>
        <taxon>Actinomycetaceae</taxon>
        <taxon>Actinomyces</taxon>
    </lineage>
</organism>
<dbReference type="PANTHER" id="PTHR23513">
    <property type="entry name" value="INTEGRAL MEMBRANE EFFLUX PROTEIN-RELATED"/>
    <property type="match status" value="1"/>
</dbReference>
<evidence type="ECO:0000256" key="4">
    <source>
        <dbReference type="ARBA" id="ARBA00022692"/>
    </source>
</evidence>
<feature type="transmembrane region" description="Helical" evidence="7">
    <location>
        <begin position="144"/>
        <end position="166"/>
    </location>
</feature>
<dbReference type="Proteomes" id="UP000830236">
    <property type="component" value="Chromosome"/>
</dbReference>
<feature type="transmembrane region" description="Helical" evidence="7">
    <location>
        <begin position="374"/>
        <end position="396"/>
    </location>
</feature>
<dbReference type="SUPFAM" id="SSF103473">
    <property type="entry name" value="MFS general substrate transporter"/>
    <property type="match status" value="1"/>
</dbReference>
<keyword evidence="6 7" id="KW-0472">Membrane</keyword>
<dbReference type="PROSITE" id="PS50850">
    <property type="entry name" value="MFS"/>
    <property type="match status" value="1"/>
</dbReference>
<feature type="transmembrane region" description="Helical" evidence="7">
    <location>
        <begin position="106"/>
        <end position="124"/>
    </location>
</feature>
<feature type="transmembrane region" description="Helical" evidence="7">
    <location>
        <begin position="172"/>
        <end position="192"/>
    </location>
</feature>
<name>A0A9E7AJ75_9ACTO</name>
<dbReference type="InterPro" id="IPR020846">
    <property type="entry name" value="MFS_dom"/>
</dbReference>
<keyword evidence="3" id="KW-1003">Cell membrane</keyword>
<dbReference type="Gene3D" id="1.20.1250.20">
    <property type="entry name" value="MFS general substrate transporter like domains"/>
    <property type="match status" value="1"/>
</dbReference>
<dbReference type="KEGG" id="agh:M3I41_08685"/>
<dbReference type="GO" id="GO:0005886">
    <property type="term" value="C:plasma membrane"/>
    <property type="evidence" value="ECO:0007669"/>
    <property type="project" value="UniProtKB-SubCell"/>
</dbReference>
<feature type="domain" description="Major facilitator superfamily (MFS) profile" evidence="8">
    <location>
        <begin position="1"/>
        <end position="399"/>
    </location>
</feature>
<feature type="transmembrane region" description="Helical" evidence="7">
    <location>
        <begin position="348"/>
        <end position="368"/>
    </location>
</feature>
<dbReference type="InterPro" id="IPR010290">
    <property type="entry name" value="TM_effector"/>
</dbReference>
<feature type="transmembrane region" description="Helical" evidence="7">
    <location>
        <begin position="49"/>
        <end position="68"/>
    </location>
</feature>
<comment type="subcellular location">
    <subcellularLocation>
        <location evidence="1">Cell membrane</location>
        <topology evidence="1">Multi-pass membrane protein</topology>
    </subcellularLocation>
</comment>
<feature type="transmembrane region" description="Helical" evidence="7">
    <location>
        <begin position="12"/>
        <end position="29"/>
    </location>
</feature>
<dbReference type="GO" id="GO:0022857">
    <property type="term" value="F:transmembrane transporter activity"/>
    <property type="evidence" value="ECO:0007669"/>
    <property type="project" value="InterPro"/>
</dbReference>
<evidence type="ECO:0000256" key="5">
    <source>
        <dbReference type="ARBA" id="ARBA00022989"/>
    </source>
</evidence>
<feature type="transmembrane region" description="Helical" evidence="7">
    <location>
        <begin position="80"/>
        <end position="100"/>
    </location>
</feature>
<gene>
    <name evidence="9" type="ORF">M3I41_08685</name>
</gene>
<evidence type="ECO:0000256" key="7">
    <source>
        <dbReference type="SAM" id="Phobius"/>
    </source>
</evidence>
<sequence>MRETFASLKYPAYRIWFFSALIANIGTWMQRIAQDWLVLRTLTNDSAYAVGVVSALQFGPSLLFSPHAGVVADRVNPRKLLVCTQGLMGLISALLAVDVISGQVQLWHVYVAAALAGVVAAYDAPVRQTFVASMVPVGSLSNAVGLNATSFNAARLIGPAFAGLVINWVGEGWVFAINALTFLMPMAALILTPRRHFREVERSKPKPGQLREGVAYLRSRSDILVIMVVIAVVSAMTLNFPVTLAAMVRSTFHMEADAYGNVSSAFAVGSLTGALVAARRRDARVRLVIIGALGLGVATCILALMPNYYTFMAASIPVGFFVLSLLTAANQTVQLTTPEAVRGRVMSLYVMVLLGATPIGSPVVGWLSDAFGPRAALIAGGISSMTAALLVSLWAFKAWNIRLRYLRHAPFVETVRLRQGEADNENGLISPQDDQLKRC</sequence>
<dbReference type="PANTHER" id="PTHR23513:SF11">
    <property type="entry name" value="STAPHYLOFERRIN A TRANSPORTER"/>
    <property type="match status" value="1"/>
</dbReference>
<dbReference type="InterPro" id="IPR036259">
    <property type="entry name" value="MFS_trans_sf"/>
</dbReference>
<feature type="transmembrane region" description="Helical" evidence="7">
    <location>
        <begin position="285"/>
        <end position="305"/>
    </location>
</feature>
<keyword evidence="4 7" id="KW-0812">Transmembrane</keyword>
<dbReference type="AlphaFoldDB" id="A0A9E7AJ75"/>
<evidence type="ECO:0000313" key="9">
    <source>
        <dbReference type="EMBL" id="UQF79629.1"/>
    </source>
</evidence>
<feature type="transmembrane region" description="Helical" evidence="7">
    <location>
        <begin position="223"/>
        <end position="246"/>
    </location>
</feature>